<dbReference type="Proteomes" id="UP000000496">
    <property type="component" value="Plasmid pSn"/>
</dbReference>
<dbReference type="Gene3D" id="1.25.40.10">
    <property type="entry name" value="Tetratricopeptide repeat domain"/>
    <property type="match status" value="1"/>
</dbReference>
<dbReference type="KEGG" id="sng:SNE_B25180"/>
<dbReference type="EMBL" id="FR872581">
    <property type="protein sequence ID" value="CCB87877.1"/>
    <property type="molecule type" value="Genomic_DNA"/>
</dbReference>
<reference key="1">
    <citation type="journal article" date="2011" name="Mol. Biol. Evol.">
        <title>Unity in variety -- the pan-genome of the Chlamydiae.</title>
        <authorList>
            <person name="Collingro A."/>
            <person name="Tischler P."/>
            <person name="Weinmaier T."/>
            <person name="Penz T."/>
            <person name="Heinz E."/>
            <person name="Brunham R.C."/>
            <person name="Read T.D."/>
            <person name="Bavoil P.M."/>
            <person name="Sachse K."/>
            <person name="Kahane S."/>
            <person name="Friedman M.G."/>
            <person name="Rattei T."/>
            <person name="Myers G.S.A."/>
            <person name="Horn M."/>
        </authorList>
    </citation>
    <scope>NUCLEOTIDE SEQUENCE</scope>
    <source>
        <strain>Z</strain>
    </source>
</reference>
<evidence type="ECO:0000313" key="2">
    <source>
        <dbReference type="EMBL" id="CCB87877.1"/>
    </source>
</evidence>
<evidence type="ECO:0000256" key="1">
    <source>
        <dbReference type="PROSITE-ProRule" id="PRU00339"/>
    </source>
</evidence>
<dbReference type="HOGENOM" id="CLU_572233_0_0_0"/>
<accession>F8L331</accession>
<dbReference type="PROSITE" id="PS50005">
    <property type="entry name" value="TPR"/>
    <property type="match status" value="1"/>
</dbReference>
<protein>
    <submittedName>
        <fullName evidence="2">Uncharacterized protein</fullName>
    </submittedName>
</protein>
<geneLocation type="plasmid" evidence="2 3">
    <name>pSn</name>
</geneLocation>
<organism evidence="2 3">
    <name type="scientific">Simkania negevensis (strain ATCC VR-1471 / DSM 27360 / Z)</name>
    <dbReference type="NCBI Taxonomy" id="331113"/>
    <lineage>
        <taxon>Bacteria</taxon>
        <taxon>Pseudomonadati</taxon>
        <taxon>Chlamydiota</taxon>
        <taxon>Chlamydiia</taxon>
        <taxon>Parachlamydiales</taxon>
        <taxon>Simkaniaceae</taxon>
        <taxon>Simkania</taxon>
    </lineage>
</organism>
<reference evidence="2 3" key="2">
    <citation type="journal article" date="2011" name="Mol. Biol. Evol.">
        <title>Unity in variety--the pan-genome of the Chlamydiae.</title>
        <authorList>
            <person name="Collingro A."/>
            <person name="Tischler P."/>
            <person name="Weinmaier T."/>
            <person name="Penz T."/>
            <person name="Heinz E."/>
            <person name="Brunham R.C."/>
            <person name="Read T.D."/>
            <person name="Bavoil P.M."/>
            <person name="Sachse K."/>
            <person name="Kahane S."/>
            <person name="Friedman M.G."/>
            <person name="Rattei T."/>
            <person name="Myers G.S."/>
            <person name="Horn M."/>
        </authorList>
    </citation>
    <scope>NUCLEOTIDE SEQUENCE [LARGE SCALE GENOMIC DNA]</scope>
    <source>
        <strain evidence="3">ATCC VR-1471 / Z</strain>
        <plasmid evidence="2 3">pSn</plasmid>
    </source>
</reference>
<dbReference type="Pfam" id="PF13181">
    <property type="entry name" value="TPR_8"/>
    <property type="match status" value="1"/>
</dbReference>
<name>F8L331_SIMNZ</name>
<keyword evidence="2" id="KW-0614">Plasmid</keyword>
<proteinExistence type="predicted"/>
<sequence>MEEQISSFKANLAQEQFFEPPHPNGQGLSLEETGRVIGPLFAHESFNQFNNQFSNYPQFAEEIQSLSSQANFRLPPGANQNPIDFGHQEIDRRFSTDYGPMFSNPAQEKDFNALSYQMRGEAARSYGYYGQAVNDFTKAIEMNPTNPTPYLQRSVSYFDMRQYERSFEDFHHYTTQTEQSPNEIPFSTPEFTLAFAKGLPKGVYESGKGIILFLGDFISHPVHTSTQIYEALSTLAKLAREDEWGVIGEVLSPEIYQLVTQWETLPSDRKGELAGYAFGKHGVDILAPGAMAKIASKSAKSARELAAVLKNLQRAEGTLVLETAVGVGNTTKIGEIISTGKQTAFLGEELGFTAKEMGQLQKAGKLEQAIDSTCESWLAKSSSEAYITAKNGGKHARLIELNEGKSVKEIQKSIKSYEKLIELHKDKIANPSKYCPGWDAMDPRRQNALINKRWPAEIQCFTEEKDILQTILEQMIES</sequence>
<dbReference type="InterPro" id="IPR011990">
    <property type="entry name" value="TPR-like_helical_dom_sf"/>
</dbReference>
<dbReference type="SUPFAM" id="SSF48452">
    <property type="entry name" value="TPR-like"/>
    <property type="match status" value="1"/>
</dbReference>
<dbReference type="AlphaFoldDB" id="F8L331"/>
<dbReference type="eggNOG" id="COG0457">
    <property type="taxonomic scope" value="Bacteria"/>
</dbReference>
<gene>
    <name evidence="2" type="ordered locus">SNE_B25180</name>
</gene>
<keyword evidence="1" id="KW-0802">TPR repeat</keyword>
<dbReference type="InterPro" id="IPR019734">
    <property type="entry name" value="TPR_rpt"/>
</dbReference>
<evidence type="ECO:0000313" key="3">
    <source>
        <dbReference type="Proteomes" id="UP000000496"/>
    </source>
</evidence>
<keyword evidence="3" id="KW-1185">Reference proteome</keyword>
<feature type="repeat" description="TPR" evidence="1">
    <location>
        <begin position="113"/>
        <end position="146"/>
    </location>
</feature>
<dbReference type="OrthoDB" id="23431at2"/>